<reference evidence="1 2" key="1">
    <citation type="submission" date="2022-05" db="EMBL/GenBank/DDBJ databases">
        <authorList>
            <consortium name="Genoscope - CEA"/>
            <person name="William W."/>
        </authorList>
    </citation>
    <scope>NUCLEOTIDE SEQUENCE [LARGE SCALE GENOMIC DNA]</scope>
</reference>
<feature type="non-terminal residue" evidence="1">
    <location>
        <position position="1"/>
    </location>
</feature>
<dbReference type="EMBL" id="CALNXK010000005">
    <property type="protein sequence ID" value="CAH3037034.1"/>
    <property type="molecule type" value="Genomic_DNA"/>
</dbReference>
<protein>
    <submittedName>
        <fullName evidence="1">Uncharacterized protein</fullName>
    </submittedName>
</protein>
<comment type="caution">
    <text evidence="1">The sequence shown here is derived from an EMBL/GenBank/DDBJ whole genome shotgun (WGS) entry which is preliminary data.</text>
</comment>
<name>A0ABN8MYP5_9CNID</name>
<dbReference type="Proteomes" id="UP001159405">
    <property type="component" value="Unassembled WGS sequence"/>
</dbReference>
<proteinExistence type="predicted"/>
<accession>A0ABN8MYP5</accession>
<keyword evidence="2" id="KW-1185">Reference proteome</keyword>
<evidence type="ECO:0000313" key="1">
    <source>
        <dbReference type="EMBL" id="CAH3037034.1"/>
    </source>
</evidence>
<gene>
    <name evidence="1" type="ORF">PLOB_00035751</name>
</gene>
<sequence>LLVPAITEHVTTQEEWDLLELPVRLGGLGLVNPARTASQEYEASVKITGPLARQIVKQAHEPPDETEIKTLQASARREKDELLKMQCEQVRESLPSKTERAVELATEKGASNWLTVIPIKEMNFNLNKREFSDAIKLRHNEIRDLEAEMLRMVCTDVETEPVLQEITGEELNRGANKAPDARLHVHARGFWDRQQSAFFDVRVCHPNADSYRELSPKQIFQLHENEKKRQYSRRVLEVEQGTFTPLVFTSTGGMADECKRFHSRLAELLALKKGDDYATTISWIRAKVSFAILRSALLCLRGTRRKRRAANRDL</sequence>
<organism evidence="1 2">
    <name type="scientific">Porites lobata</name>
    <dbReference type="NCBI Taxonomy" id="104759"/>
    <lineage>
        <taxon>Eukaryota</taxon>
        <taxon>Metazoa</taxon>
        <taxon>Cnidaria</taxon>
        <taxon>Anthozoa</taxon>
        <taxon>Hexacorallia</taxon>
        <taxon>Scleractinia</taxon>
        <taxon>Fungiina</taxon>
        <taxon>Poritidae</taxon>
        <taxon>Porites</taxon>
    </lineage>
</organism>
<evidence type="ECO:0000313" key="2">
    <source>
        <dbReference type="Proteomes" id="UP001159405"/>
    </source>
</evidence>